<accession>A0A9E2K9K8</accession>
<reference evidence="2" key="2">
    <citation type="submission" date="2021-04" db="EMBL/GenBank/DDBJ databases">
        <authorList>
            <person name="Gilroy R."/>
        </authorList>
    </citation>
    <scope>NUCLEOTIDE SEQUENCE</scope>
    <source>
        <strain evidence="2">B5-657</strain>
    </source>
</reference>
<gene>
    <name evidence="2" type="ORF">H9872_03135</name>
</gene>
<dbReference type="AlphaFoldDB" id="A0A9E2K9K8"/>
<organism evidence="2 3">
    <name type="scientific">Candidatus Cellulosilyticum pullistercoris</name>
    <dbReference type="NCBI Taxonomy" id="2838521"/>
    <lineage>
        <taxon>Bacteria</taxon>
        <taxon>Bacillati</taxon>
        <taxon>Bacillota</taxon>
        <taxon>Clostridia</taxon>
        <taxon>Lachnospirales</taxon>
        <taxon>Cellulosilyticaceae</taxon>
        <taxon>Cellulosilyticum</taxon>
    </lineage>
</organism>
<evidence type="ECO:0000313" key="3">
    <source>
        <dbReference type="Proteomes" id="UP000824229"/>
    </source>
</evidence>
<proteinExistence type="predicted"/>
<dbReference type="Proteomes" id="UP000824229">
    <property type="component" value="Unassembled WGS sequence"/>
</dbReference>
<evidence type="ECO:0000313" key="2">
    <source>
        <dbReference type="EMBL" id="MBU3803739.1"/>
    </source>
</evidence>
<evidence type="ECO:0000259" key="1">
    <source>
        <dbReference type="Pfam" id="PF07561"/>
    </source>
</evidence>
<dbReference type="Pfam" id="PF07561">
    <property type="entry name" value="DUF1540"/>
    <property type="match status" value="2"/>
</dbReference>
<dbReference type="EMBL" id="JAHLFQ010000060">
    <property type="protein sequence ID" value="MBU3803739.1"/>
    <property type="molecule type" value="Genomic_DNA"/>
</dbReference>
<feature type="domain" description="DUF1540" evidence="1">
    <location>
        <begin position="6"/>
        <end position="42"/>
    </location>
</feature>
<name>A0A9E2K9K8_9FIRM</name>
<protein>
    <submittedName>
        <fullName evidence="2">DUF1540 domain-containing protein</fullName>
    </submittedName>
</protein>
<dbReference type="InterPro" id="IPR011437">
    <property type="entry name" value="DUF1540"/>
</dbReference>
<comment type="caution">
    <text evidence="2">The sequence shown here is derived from an EMBL/GenBank/DDBJ whole genome shotgun (WGS) entry which is preliminary data.</text>
</comment>
<sequence length="105" mass="11231">MPSLICDVKNCSYNEDNYCCLSAIHVGEHEATNSIETCCESFSQDAYIASNCVKEKEPLVAIQCKAVNCIHNTGRVCAAECVTIASTTTACCSSEDTLCGAFVCK</sequence>
<reference evidence="2" key="1">
    <citation type="journal article" date="2021" name="PeerJ">
        <title>Extensive microbial diversity within the chicken gut microbiome revealed by metagenomics and culture.</title>
        <authorList>
            <person name="Gilroy R."/>
            <person name="Ravi A."/>
            <person name="Getino M."/>
            <person name="Pursley I."/>
            <person name="Horton D.L."/>
            <person name="Alikhan N.F."/>
            <person name="Baker D."/>
            <person name="Gharbi K."/>
            <person name="Hall N."/>
            <person name="Watson M."/>
            <person name="Adriaenssens E.M."/>
            <person name="Foster-Nyarko E."/>
            <person name="Jarju S."/>
            <person name="Secka A."/>
            <person name="Antonio M."/>
            <person name="Oren A."/>
            <person name="Chaudhuri R.R."/>
            <person name="La Ragione R."/>
            <person name="Hildebrand F."/>
            <person name="Pallen M.J."/>
        </authorList>
    </citation>
    <scope>NUCLEOTIDE SEQUENCE</scope>
    <source>
        <strain evidence="2">B5-657</strain>
    </source>
</reference>
<feature type="domain" description="DUF1540" evidence="1">
    <location>
        <begin position="62"/>
        <end position="102"/>
    </location>
</feature>